<keyword evidence="1" id="KW-1133">Transmembrane helix</keyword>
<reference evidence="3" key="1">
    <citation type="submission" date="2017-08" db="EMBL/GenBank/DDBJ databases">
        <authorList>
            <person name="Varghese N."/>
            <person name="Submissions S."/>
        </authorList>
    </citation>
    <scope>NUCLEOTIDE SEQUENCE [LARGE SCALE GENOMIC DNA]</scope>
    <source>
        <strain evidence="3">KCTC 23107</strain>
    </source>
</reference>
<keyword evidence="1" id="KW-0472">Membrane</keyword>
<name>A0A286I163_9HYPH</name>
<organism evidence="2 3">
    <name type="scientific">Hoeflea halophila</name>
    <dbReference type="NCBI Taxonomy" id="714899"/>
    <lineage>
        <taxon>Bacteria</taxon>
        <taxon>Pseudomonadati</taxon>
        <taxon>Pseudomonadota</taxon>
        <taxon>Alphaproteobacteria</taxon>
        <taxon>Hyphomicrobiales</taxon>
        <taxon>Rhizobiaceae</taxon>
        <taxon>Hoeflea</taxon>
    </lineage>
</organism>
<dbReference type="AlphaFoldDB" id="A0A286I163"/>
<proteinExistence type="predicted"/>
<keyword evidence="3" id="KW-1185">Reference proteome</keyword>
<evidence type="ECO:0000256" key="1">
    <source>
        <dbReference type="SAM" id="Phobius"/>
    </source>
</evidence>
<accession>A0A286I163</accession>
<gene>
    <name evidence="2" type="ORF">SAMN05877838_0954</name>
</gene>
<feature type="transmembrane region" description="Helical" evidence="1">
    <location>
        <begin position="15"/>
        <end position="38"/>
    </location>
</feature>
<dbReference type="Pfam" id="PF07386">
    <property type="entry name" value="DUF1499"/>
    <property type="match status" value="1"/>
</dbReference>
<dbReference type="EMBL" id="OCPC01000001">
    <property type="protein sequence ID" value="SOE13850.1"/>
    <property type="molecule type" value="Genomic_DNA"/>
</dbReference>
<dbReference type="Proteomes" id="UP000219465">
    <property type="component" value="Unassembled WGS sequence"/>
</dbReference>
<evidence type="ECO:0000313" key="2">
    <source>
        <dbReference type="EMBL" id="SOE13850.1"/>
    </source>
</evidence>
<dbReference type="InterPro" id="IPR010865">
    <property type="entry name" value="DUF1499"/>
</dbReference>
<sequence length="178" mass="20020">MKPRRTGPLNEPEEIMLKTIFLCAMLLLGVLIAAFILYGRERSWELLAGSPDRGQRNFTSSPRSPTDNDALACSPGLCADPDFEIPPFEDAPAIAIERLSQRLMMTDSLARRVDDRKDAARARFVTYSPLMRFPDVIHLEARLLPDGRTGIMAYARAQLGSGDMGKNRERLRKLFRTP</sequence>
<protein>
    <submittedName>
        <fullName evidence="2">Uncharacterized protein DUF1499</fullName>
    </submittedName>
</protein>
<evidence type="ECO:0000313" key="3">
    <source>
        <dbReference type="Proteomes" id="UP000219465"/>
    </source>
</evidence>
<keyword evidence="1" id="KW-0812">Transmembrane</keyword>